<reference evidence="6 7" key="1">
    <citation type="submission" date="2016-08" db="EMBL/GenBank/DDBJ databases">
        <title>Hymenobacter coccineus sp. nov., Hymenobacter lapidarius sp. nov. and Hymenobacter glacialis sp. nov., isolated from Antarctic soil.</title>
        <authorList>
            <person name="Sedlacek I."/>
            <person name="Kralova S."/>
            <person name="Kyrova K."/>
            <person name="Maslanova I."/>
            <person name="Stankova E."/>
            <person name="Vrbovska V."/>
            <person name="Nemec M."/>
            <person name="Bartak M."/>
            <person name="Svec P."/>
            <person name="Busse H.-J."/>
            <person name="Pantucek R."/>
        </authorList>
    </citation>
    <scope>NUCLEOTIDE SEQUENCE [LARGE SCALE GENOMIC DNA]</scope>
    <source>
        <strain evidence="6 7">CCM 8648</strain>
    </source>
</reference>
<organism evidence="6 7">
    <name type="scientific">Hymenobacter glacialis</name>
    <dbReference type="NCBI Taxonomy" id="1908236"/>
    <lineage>
        <taxon>Bacteria</taxon>
        <taxon>Pseudomonadati</taxon>
        <taxon>Bacteroidota</taxon>
        <taxon>Cytophagia</taxon>
        <taxon>Cytophagales</taxon>
        <taxon>Hymenobacteraceae</taxon>
        <taxon>Hymenobacter</taxon>
    </lineage>
</organism>
<dbReference type="PROSITE" id="PS50977">
    <property type="entry name" value="HTH_TETR_2"/>
    <property type="match status" value="1"/>
</dbReference>
<keyword evidence="3" id="KW-0804">Transcription</keyword>
<dbReference type="GO" id="GO:0000976">
    <property type="term" value="F:transcription cis-regulatory region binding"/>
    <property type="evidence" value="ECO:0007669"/>
    <property type="project" value="TreeGrafter"/>
</dbReference>
<dbReference type="STRING" id="1908236.BEN48_06640"/>
<protein>
    <submittedName>
        <fullName evidence="6">TetR family transcriptional regulator</fullName>
    </submittedName>
</protein>
<dbReference type="Proteomes" id="UP000177791">
    <property type="component" value="Unassembled WGS sequence"/>
</dbReference>
<comment type="caution">
    <text evidence="6">The sequence shown here is derived from an EMBL/GenBank/DDBJ whole genome shotgun (WGS) entry which is preliminary data.</text>
</comment>
<evidence type="ECO:0000313" key="6">
    <source>
        <dbReference type="EMBL" id="OGX81267.1"/>
    </source>
</evidence>
<gene>
    <name evidence="6" type="ORF">BEN48_06640</name>
</gene>
<dbReference type="RefSeq" id="WP_070736284.1">
    <property type="nucleotide sequence ID" value="NZ_MDZC01000123.1"/>
</dbReference>
<keyword evidence="2 4" id="KW-0238">DNA-binding</keyword>
<evidence type="ECO:0000256" key="2">
    <source>
        <dbReference type="ARBA" id="ARBA00023125"/>
    </source>
</evidence>
<evidence type="ECO:0000256" key="3">
    <source>
        <dbReference type="ARBA" id="ARBA00023163"/>
    </source>
</evidence>
<keyword evidence="1" id="KW-0805">Transcription regulation</keyword>
<accession>A0A1G1SRQ5</accession>
<dbReference type="PRINTS" id="PR00455">
    <property type="entry name" value="HTHTETR"/>
</dbReference>
<dbReference type="InterPro" id="IPR001647">
    <property type="entry name" value="HTH_TetR"/>
</dbReference>
<dbReference type="PANTHER" id="PTHR30055">
    <property type="entry name" value="HTH-TYPE TRANSCRIPTIONAL REGULATOR RUTR"/>
    <property type="match status" value="1"/>
</dbReference>
<evidence type="ECO:0000259" key="5">
    <source>
        <dbReference type="PROSITE" id="PS50977"/>
    </source>
</evidence>
<sequence length="240" mass="26811">MRPFLRPDLNNHLYLRDPQTTDLGRRVLAASVRLFDEIGFEAFTFKKLATLLGSTEASVYRYFENKHRLLNYLVSWHWSWLRFRVSVALHNVADPYQRLHLALRAVCEASTNDPATPDFDEAALHRVVMAEASKAYLTKEVDADNRAGLFREYKRLVAELVAVVQAVNPGYVHSHALVSTLLEAARNQFFYAQHLPSLTDPGQNVRCFLEHLALAALTGSTAPTAVPASNNAGPSSAHLA</sequence>
<dbReference type="InterPro" id="IPR009057">
    <property type="entry name" value="Homeodomain-like_sf"/>
</dbReference>
<dbReference type="Pfam" id="PF00440">
    <property type="entry name" value="TetR_N"/>
    <property type="match status" value="1"/>
</dbReference>
<keyword evidence="7" id="KW-1185">Reference proteome</keyword>
<dbReference type="PANTHER" id="PTHR30055:SF234">
    <property type="entry name" value="HTH-TYPE TRANSCRIPTIONAL REGULATOR BETI"/>
    <property type="match status" value="1"/>
</dbReference>
<dbReference type="OrthoDB" id="649282at2"/>
<evidence type="ECO:0000313" key="7">
    <source>
        <dbReference type="Proteomes" id="UP000177791"/>
    </source>
</evidence>
<dbReference type="AlphaFoldDB" id="A0A1G1SRQ5"/>
<dbReference type="InterPro" id="IPR050109">
    <property type="entry name" value="HTH-type_TetR-like_transc_reg"/>
</dbReference>
<dbReference type="GO" id="GO:0003700">
    <property type="term" value="F:DNA-binding transcription factor activity"/>
    <property type="evidence" value="ECO:0007669"/>
    <property type="project" value="TreeGrafter"/>
</dbReference>
<evidence type="ECO:0000256" key="4">
    <source>
        <dbReference type="PROSITE-ProRule" id="PRU00335"/>
    </source>
</evidence>
<evidence type="ECO:0000256" key="1">
    <source>
        <dbReference type="ARBA" id="ARBA00023015"/>
    </source>
</evidence>
<dbReference type="EMBL" id="MDZC01000123">
    <property type="protein sequence ID" value="OGX81267.1"/>
    <property type="molecule type" value="Genomic_DNA"/>
</dbReference>
<proteinExistence type="predicted"/>
<dbReference type="Gene3D" id="1.10.357.10">
    <property type="entry name" value="Tetracycline Repressor, domain 2"/>
    <property type="match status" value="1"/>
</dbReference>
<feature type="domain" description="HTH tetR-type" evidence="5">
    <location>
        <begin position="21"/>
        <end position="81"/>
    </location>
</feature>
<dbReference type="SUPFAM" id="SSF46689">
    <property type="entry name" value="Homeodomain-like"/>
    <property type="match status" value="1"/>
</dbReference>
<name>A0A1G1SRQ5_9BACT</name>
<feature type="DNA-binding region" description="H-T-H motif" evidence="4">
    <location>
        <begin position="44"/>
        <end position="63"/>
    </location>
</feature>